<keyword evidence="5" id="KW-0564">Palmitate</keyword>
<dbReference type="NCBIfam" id="TIGR02802">
    <property type="entry name" value="Pal_lipo"/>
    <property type="match status" value="1"/>
</dbReference>
<evidence type="ECO:0000256" key="6">
    <source>
        <dbReference type="ARBA" id="ARBA00023237"/>
    </source>
</evidence>
<evidence type="ECO:0000256" key="10">
    <source>
        <dbReference type="PROSITE-ProRule" id="PRU00473"/>
    </source>
</evidence>
<evidence type="ECO:0000256" key="1">
    <source>
        <dbReference type="ARBA" id="ARBA00004442"/>
    </source>
</evidence>
<dbReference type="AlphaFoldDB" id="A0A2S5TE09"/>
<keyword evidence="14" id="KW-1185">Reference proteome</keyword>
<dbReference type="InterPro" id="IPR014169">
    <property type="entry name" value="Pal_lipo_C"/>
</dbReference>
<evidence type="ECO:0000256" key="4">
    <source>
        <dbReference type="ARBA" id="ARBA00023136"/>
    </source>
</evidence>
<keyword evidence="2 9" id="KW-0132">Cell division</keyword>
<dbReference type="HAMAP" id="MF_02204">
    <property type="entry name" value="Pal"/>
    <property type="match status" value="1"/>
</dbReference>
<dbReference type="InterPro" id="IPR050330">
    <property type="entry name" value="Bact_OuterMem_StrucFunc"/>
</dbReference>
<keyword evidence="6" id="KW-0998">Cell outer membrane</keyword>
<evidence type="ECO:0000256" key="3">
    <source>
        <dbReference type="ARBA" id="ARBA00022729"/>
    </source>
</evidence>
<evidence type="ECO:0000256" key="7">
    <source>
        <dbReference type="ARBA" id="ARBA00023288"/>
    </source>
</evidence>
<comment type="similarity">
    <text evidence="9">Belongs to the Pal lipoprotein family.</text>
</comment>
<dbReference type="InterPro" id="IPR006690">
    <property type="entry name" value="OMPA-like_CS"/>
</dbReference>
<dbReference type="OrthoDB" id="9809164at2"/>
<comment type="function">
    <text evidence="9">Part of the Tol-Pal system, which plays a role in outer membrane invagination during cell division and is important for maintaining outer membrane integrity.</text>
</comment>
<keyword evidence="3" id="KW-0732">Signal</keyword>
<dbReference type="EMBL" id="PSNW01000008">
    <property type="protein sequence ID" value="PPE73216.1"/>
    <property type="molecule type" value="Genomic_DNA"/>
</dbReference>
<dbReference type="Gene3D" id="3.30.1330.60">
    <property type="entry name" value="OmpA-like domain"/>
    <property type="match status" value="1"/>
</dbReference>
<evidence type="ECO:0000313" key="14">
    <source>
        <dbReference type="Proteomes" id="UP000238220"/>
    </source>
</evidence>
<dbReference type="PROSITE" id="PS01068">
    <property type="entry name" value="OMPA_1"/>
    <property type="match status" value="1"/>
</dbReference>
<protein>
    <recommendedName>
        <fullName evidence="9">Peptidoglycan-associated protein</fullName>
    </recommendedName>
</protein>
<evidence type="ECO:0000259" key="12">
    <source>
        <dbReference type="PROSITE" id="PS51123"/>
    </source>
</evidence>
<dbReference type="SUPFAM" id="SSF103088">
    <property type="entry name" value="OmpA-like"/>
    <property type="match status" value="1"/>
</dbReference>
<proteinExistence type="inferred from homology"/>
<dbReference type="GO" id="GO:0009279">
    <property type="term" value="C:cell outer membrane"/>
    <property type="evidence" value="ECO:0007669"/>
    <property type="project" value="UniProtKB-SubCell"/>
</dbReference>
<gene>
    <name evidence="9 13" type="primary">pal</name>
    <name evidence="13" type="ORF">C3942_14585</name>
</gene>
<dbReference type="Proteomes" id="UP000238220">
    <property type="component" value="Unassembled WGS sequence"/>
</dbReference>
<evidence type="ECO:0000256" key="2">
    <source>
        <dbReference type="ARBA" id="ARBA00022618"/>
    </source>
</evidence>
<dbReference type="InterPro" id="IPR006665">
    <property type="entry name" value="OmpA-like"/>
</dbReference>
<comment type="caution">
    <text evidence="13">The sequence shown here is derived from an EMBL/GenBank/DDBJ whole genome shotgun (WGS) entry which is preliminary data.</text>
</comment>
<comment type="subcellular location">
    <subcellularLocation>
        <location evidence="1">Cell outer membrane</location>
    </subcellularLocation>
</comment>
<dbReference type="PROSITE" id="PS51123">
    <property type="entry name" value="OMPA_2"/>
    <property type="match status" value="1"/>
</dbReference>
<dbReference type="Pfam" id="PF00691">
    <property type="entry name" value="OmpA"/>
    <property type="match status" value="1"/>
</dbReference>
<organism evidence="13 14">
    <name type="scientific">Solimonas fluminis</name>
    <dbReference type="NCBI Taxonomy" id="2086571"/>
    <lineage>
        <taxon>Bacteria</taxon>
        <taxon>Pseudomonadati</taxon>
        <taxon>Pseudomonadota</taxon>
        <taxon>Gammaproteobacteria</taxon>
        <taxon>Nevskiales</taxon>
        <taxon>Nevskiaceae</taxon>
        <taxon>Solimonas</taxon>
    </lineage>
</organism>
<dbReference type="PANTHER" id="PTHR30329">
    <property type="entry name" value="STATOR ELEMENT OF FLAGELLAR MOTOR COMPLEX"/>
    <property type="match status" value="1"/>
</dbReference>
<accession>A0A2S5TE09</accession>
<dbReference type="CDD" id="cd07185">
    <property type="entry name" value="OmpA_C-like"/>
    <property type="match status" value="1"/>
</dbReference>
<evidence type="ECO:0000256" key="8">
    <source>
        <dbReference type="ARBA" id="ARBA00023306"/>
    </source>
</evidence>
<evidence type="ECO:0000256" key="5">
    <source>
        <dbReference type="ARBA" id="ARBA00023139"/>
    </source>
</evidence>
<evidence type="ECO:0000256" key="9">
    <source>
        <dbReference type="HAMAP-Rule" id="MF_02204"/>
    </source>
</evidence>
<feature type="region of interest" description="Disordered" evidence="11">
    <location>
        <begin position="19"/>
        <end position="54"/>
    </location>
</feature>
<dbReference type="PRINTS" id="PR01021">
    <property type="entry name" value="OMPADOMAIN"/>
</dbReference>
<keyword evidence="7 13" id="KW-0449">Lipoprotein</keyword>
<dbReference type="InterPro" id="IPR039001">
    <property type="entry name" value="Pal"/>
</dbReference>
<keyword evidence="4 10" id="KW-0472">Membrane</keyword>
<evidence type="ECO:0000256" key="11">
    <source>
        <dbReference type="SAM" id="MobiDB-lite"/>
    </source>
</evidence>
<dbReference type="InterPro" id="IPR036737">
    <property type="entry name" value="OmpA-like_sf"/>
</dbReference>
<dbReference type="GO" id="GO:0051301">
    <property type="term" value="P:cell division"/>
    <property type="evidence" value="ECO:0007669"/>
    <property type="project" value="UniProtKB-UniRule"/>
</dbReference>
<reference evidence="13 14" key="1">
    <citation type="submission" date="2018-02" db="EMBL/GenBank/DDBJ databases">
        <title>Genome sequencing of Solimonas sp. HR-BB.</title>
        <authorList>
            <person name="Lee Y."/>
            <person name="Jeon C.O."/>
        </authorList>
    </citation>
    <scope>NUCLEOTIDE SEQUENCE [LARGE SCALE GENOMIC DNA]</scope>
    <source>
        <strain evidence="13 14">HR-BB</strain>
    </source>
</reference>
<dbReference type="PANTHER" id="PTHR30329:SF21">
    <property type="entry name" value="LIPOPROTEIN YIAD-RELATED"/>
    <property type="match status" value="1"/>
</dbReference>
<evidence type="ECO:0000313" key="13">
    <source>
        <dbReference type="EMBL" id="PPE73216.1"/>
    </source>
</evidence>
<keyword evidence="8 9" id="KW-0131">Cell cycle</keyword>
<name>A0A2S5TE09_9GAMM</name>
<feature type="domain" description="OmpA-like" evidence="12">
    <location>
        <begin position="58"/>
        <end position="172"/>
    </location>
</feature>
<dbReference type="InterPro" id="IPR006664">
    <property type="entry name" value="OMP_bac"/>
</dbReference>
<sequence>MIAGALVAALAVAGCSGKKNVKPAAPAAEPYGQSTTPYGSEGYGSGAPAQIGGPSAQETAERALSNNIVYFEYDSTVINSEGESVIDRYASYLQGNPAARVRLEGHADERGTPEYNLGLGERRAKAVEASLLAKGVNANQLSLLSYGEERPAVPGHDEASWAQNRRVQIIRQ</sequence>
<comment type="subunit">
    <text evidence="9">The Tol-Pal system is composed of five core proteins: the inner membrane proteins TolA, TolQ and TolR, the periplasmic protein TolB and the outer membrane protein Pal. They form a network linking the inner and outer membranes and the peptidoglycan layer.</text>
</comment>